<gene>
    <name evidence="7" type="ordered locus">Halhy_2336</name>
</gene>
<evidence type="ECO:0000259" key="6">
    <source>
        <dbReference type="Pfam" id="PF08281"/>
    </source>
</evidence>
<dbReference type="InterPro" id="IPR013325">
    <property type="entry name" value="RNA_pol_sigma_r2"/>
</dbReference>
<dbReference type="SUPFAM" id="SSF88659">
    <property type="entry name" value="Sigma3 and sigma4 domains of RNA polymerase sigma factors"/>
    <property type="match status" value="1"/>
</dbReference>
<dbReference type="Gene3D" id="1.10.1740.10">
    <property type="match status" value="1"/>
</dbReference>
<dbReference type="Proteomes" id="UP000008461">
    <property type="component" value="Chromosome"/>
</dbReference>
<keyword evidence="4" id="KW-0804">Transcription</keyword>
<dbReference type="eggNOG" id="COG1595">
    <property type="taxonomic scope" value="Bacteria"/>
</dbReference>
<dbReference type="AlphaFoldDB" id="F4KV87"/>
<evidence type="ECO:0000256" key="1">
    <source>
        <dbReference type="ARBA" id="ARBA00010641"/>
    </source>
</evidence>
<dbReference type="SUPFAM" id="SSF88946">
    <property type="entry name" value="Sigma2 domain of RNA polymerase sigma factors"/>
    <property type="match status" value="1"/>
</dbReference>
<dbReference type="NCBIfam" id="TIGR02985">
    <property type="entry name" value="Sig70_bacteroi1"/>
    <property type="match status" value="1"/>
</dbReference>
<dbReference type="GO" id="GO:0003677">
    <property type="term" value="F:DNA binding"/>
    <property type="evidence" value="ECO:0007669"/>
    <property type="project" value="InterPro"/>
</dbReference>
<dbReference type="KEGG" id="hhy:Halhy_2336"/>
<dbReference type="InterPro" id="IPR007627">
    <property type="entry name" value="RNA_pol_sigma70_r2"/>
</dbReference>
<organism evidence="7 8">
    <name type="scientific">Haliscomenobacter hydrossis (strain ATCC 27775 / DSM 1100 / LMG 10767 / O)</name>
    <dbReference type="NCBI Taxonomy" id="760192"/>
    <lineage>
        <taxon>Bacteria</taxon>
        <taxon>Pseudomonadati</taxon>
        <taxon>Bacteroidota</taxon>
        <taxon>Saprospiria</taxon>
        <taxon>Saprospirales</taxon>
        <taxon>Haliscomenobacteraceae</taxon>
        <taxon>Haliscomenobacter</taxon>
    </lineage>
</organism>
<dbReference type="Gene3D" id="1.10.10.10">
    <property type="entry name" value="Winged helix-like DNA-binding domain superfamily/Winged helix DNA-binding domain"/>
    <property type="match status" value="1"/>
</dbReference>
<dbReference type="PANTHER" id="PTHR43133">
    <property type="entry name" value="RNA POLYMERASE ECF-TYPE SIGMA FACTO"/>
    <property type="match status" value="1"/>
</dbReference>
<dbReference type="STRING" id="760192.Halhy_2336"/>
<dbReference type="EMBL" id="CP002691">
    <property type="protein sequence ID" value="AEE50213.1"/>
    <property type="molecule type" value="Genomic_DNA"/>
</dbReference>
<evidence type="ECO:0000256" key="2">
    <source>
        <dbReference type="ARBA" id="ARBA00023015"/>
    </source>
</evidence>
<dbReference type="GO" id="GO:0016987">
    <property type="term" value="F:sigma factor activity"/>
    <property type="evidence" value="ECO:0007669"/>
    <property type="project" value="UniProtKB-KW"/>
</dbReference>
<dbReference type="InterPro" id="IPR039425">
    <property type="entry name" value="RNA_pol_sigma-70-like"/>
</dbReference>
<evidence type="ECO:0000256" key="4">
    <source>
        <dbReference type="ARBA" id="ARBA00023163"/>
    </source>
</evidence>
<dbReference type="InterPro" id="IPR013249">
    <property type="entry name" value="RNA_pol_sigma70_r4_t2"/>
</dbReference>
<dbReference type="CDD" id="cd06171">
    <property type="entry name" value="Sigma70_r4"/>
    <property type="match status" value="1"/>
</dbReference>
<keyword evidence="3" id="KW-0731">Sigma factor</keyword>
<dbReference type="HOGENOM" id="CLU_047691_4_2_10"/>
<evidence type="ECO:0000313" key="8">
    <source>
        <dbReference type="Proteomes" id="UP000008461"/>
    </source>
</evidence>
<name>F4KV87_HALH1</name>
<keyword evidence="2" id="KW-0805">Transcription regulation</keyword>
<feature type="domain" description="RNA polymerase sigma factor 70 region 4 type 2" evidence="6">
    <location>
        <begin position="123"/>
        <end position="174"/>
    </location>
</feature>
<feature type="domain" description="RNA polymerase sigma-70 region 2" evidence="5">
    <location>
        <begin position="28"/>
        <end position="93"/>
    </location>
</feature>
<sequence>MQVDRLQAQQQLLNRLRSDDKGALQEIFQDNYQKVCGAIFRLIKDSVTVEDLAQEVFFRFWQKRHQIEITASLDAYLRRMAVNEGLAYLRSRKYFTEEIEPHSAQISDGGTAEDRFLHTELEQNIRSAIDGLPPKCRMVFQLSRYEEMSYQEIANQMGISIKTVENQMGKALKILRQELHGYLHVLLAILLYGW</sequence>
<evidence type="ECO:0000256" key="3">
    <source>
        <dbReference type="ARBA" id="ARBA00023082"/>
    </source>
</evidence>
<dbReference type="InterPro" id="IPR036388">
    <property type="entry name" value="WH-like_DNA-bd_sf"/>
</dbReference>
<dbReference type="InterPro" id="IPR014284">
    <property type="entry name" value="RNA_pol_sigma-70_dom"/>
</dbReference>
<evidence type="ECO:0000259" key="5">
    <source>
        <dbReference type="Pfam" id="PF04542"/>
    </source>
</evidence>
<dbReference type="InterPro" id="IPR014327">
    <property type="entry name" value="RNA_pol_sigma70_bacteroid"/>
</dbReference>
<accession>F4KV87</accession>
<protein>
    <submittedName>
        <fullName evidence="7">RNA polymerase, sigma-24 subunit, ECF subfamily</fullName>
    </submittedName>
</protein>
<evidence type="ECO:0000313" key="7">
    <source>
        <dbReference type="EMBL" id="AEE50213.1"/>
    </source>
</evidence>
<dbReference type="RefSeq" id="WP_013764763.1">
    <property type="nucleotide sequence ID" value="NC_015510.1"/>
</dbReference>
<dbReference type="Pfam" id="PF04542">
    <property type="entry name" value="Sigma70_r2"/>
    <property type="match status" value="1"/>
</dbReference>
<dbReference type="OrthoDB" id="1524077at2"/>
<proteinExistence type="inferred from homology"/>
<dbReference type="InterPro" id="IPR013324">
    <property type="entry name" value="RNA_pol_sigma_r3/r4-like"/>
</dbReference>
<dbReference type="PANTHER" id="PTHR43133:SF46">
    <property type="entry name" value="RNA POLYMERASE SIGMA-70 FACTOR ECF SUBFAMILY"/>
    <property type="match status" value="1"/>
</dbReference>
<dbReference type="NCBIfam" id="TIGR02937">
    <property type="entry name" value="sigma70-ECF"/>
    <property type="match status" value="1"/>
</dbReference>
<comment type="similarity">
    <text evidence="1">Belongs to the sigma-70 factor family. ECF subfamily.</text>
</comment>
<reference evidence="7 8" key="1">
    <citation type="journal article" date="2011" name="Stand. Genomic Sci.">
        <title>Complete genome sequence of Haliscomenobacter hydrossis type strain (O).</title>
        <authorList>
            <consortium name="US DOE Joint Genome Institute (JGI-PGF)"/>
            <person name="Daligault H."/>
            <person name="Lapidus A."/>
            <person name="Zeytun A."/>
            <person name="Nolan M."/>
            <person name="Lucas S."/>
            <person name="Del Rio T.G."/>
            <person name="Tice H."/>
            <person name="Cheng J.F."/>
            <person name="Tapia R."/>
            <person name="Han C."/>
            <person name="Goodwin L."/>
            <person name="Pitluck S."/>
            <person name="Liolios K."/>
            <person name="Pagani I."/>
            <person name="Ivanova N."/>
            <person name="Huntemann M."/>
            <person name="Mavromatis K."/>
            <person name="Mikhailova N."/>
            <person name="Pati A."/>
            <person name="Chen A."/>
            <person name="Palaniappan K."/>
            <person name="Land M."/>
            <person name="Hauser L."/>
            <person name="Brambilla E.M."/>
            <person name="Rohde M."/>
            <person name="Verbarg S."/>
            <person name="Goker M."/>
            <person name="Bristow J."/>
            <person name="Eisen J.A."/>
            <person name="Markowitz V."/>
            <person name="Hugenholtz P."/>
            <person name="Kyrpides N.C."/>
            <person name="Klenk H.P."/>
            <person name="Woyke T."/>
        </authorList>
    </citation>
    <scope>NUCLEOTIDE SEQUENCE [LARGE SCALE GENOMIC DNA]</scope>
    <source>
        <strain evidence="8">ATCC 27775 / DSM 1100 / LMG 10767 / O</strain>
    </source>
</reference>
<reference key="2">
    <citation type="submission" date="2011-04" db="EMBL/GenBank/DDBJ databases">
        <title>Complete sequence of chromosome of Haliscomenobacter hydrossis DSM 1100.</title>
        <authorList>
            <consortium name="US DOE Joint Genome Institute (JGI-PGF)"/>
            <person name="Lucas S."/>
            <person name="Han J."/>
            <person name="Lapidus A."/>
            <person name="Bruce D."/>
            <person name="Goodwin L."/>
            <person name="Pitluck S."/>
            <person name="Peters L."/>
            <person name="Kyrpides N."/>
            <person name="Mavromatis K."/>
            <person name="Ivanova N."/>
            <person name="Ovchinnikova G."/>
            <person name="Pagani I."/>
            <person name="Daligault H."/>
            <person name="Detter J.C."/>
            <person name="Han C."/>
            <person name="Land M."/>
            <person name="Hauser L."/>
            <person name="Markowitz V."/>
            <person name="Cheng J.-F."/>
            <person name="Hugenholtz P."/>
            <person name="Woyke T."/>
            <person name="Wu D."/>
            <person name="Verbarg S."/>
            <person name="Frueling A."/>
            <person name="Brambilla E."/>
            <person name="Klenk H.-P."/>
            <person name="Eisen J.A."/>
        </authorList>
    </citation>
    <scope>NUCLEOTIDE SEQUENCE</scope>
    <source>
        <strain>DSM 1100</strain>
    </source>
</reference>
<dbReference type="GO" id="GO:0006352">
    <property type="term" value="P:DNA-templated transcription initiation"/>
    <property type="evidence" value="ECO:0007669"/>
    <property type="project" value="InterPro"/>
</dbReference>
<dbReference type="Pfam" id="PF08281">
    <property type="entry name" value="Sigma70_r4_2"/>
    <property type="match status" value="1"/>
</dbReference>
<keyword evidence="8" id="KW-1185">Reference proteome</keyword>